<evidence type="ECO:0000313" key="4">
    <source>
        <dbReference type="Proteomes" id="UP000663873"/>
    </source>
</evidence>
<name>A0A821JMX8_9BILA</name>
<proteinExistence type="predicted"/>
<feature type="compositionally biased region" description="Low complexity" evidence="1">
    <location>
        <begin position="110"/>
        <end position="120"/>
    </location>
</feature>
<feature type="compositionally biased region" description="Basic and acidic residues" evidence="1">
    <location>
        <begin position="121"/>
        <end position="133"/>
    </location>
</feature>
<dbReference type="EMBL" id="CAJOBR010029543">
    <property type="protein sequence ID" value="CAF4986697.1"/>
    <property type="molecule type" value="Genomic_DNA"/>
</dbReference>
<keyword evidence="4" id="KW-1185">Reference proteome</keyword>
<feature type="compositionally biased region" description="Low complexity" evidence="1">
    <location>
        <begin position="71"/>
        <end position="80"/>
    </location>
</feature>
<gene>
    <name evidence="3" type="ORF">QYT958_LOCUS36687</name>
    <name evidence="2" type="ORF">UJA718_LOCUS37466</name>
</gene>
<evidence type="ECO:0000313" key="2">
    <source>
        <dbReference type="EMBL" id="CAF4725143.1"/>
    </source>
</evidence>
<feature type="compositionally biased region" description="Basic and acidic residues" evidence="1">
    <location>
        <begin position="81"/>
        <end position="102"/>
    </location>
</feature>
<organism evidence="2 4">
    <name type="scientific">Rotaria socialis</name>
    <dbReference type="NCBI Taxonomy" id="392032"/>
    <lineage>
        <taxon>Eukaryota</taxon>
        <taxon>Metazoa</taxon>
        <taxon>Spiralia</taxon>
        <taxon>Gnathifera</taxon>
        <taxon>Rotifera</taxon>
        <taxon>Eurotatoria</taxon>
        <taxon>Bdelloidea</taxon>
        <taxon>Philodinida</taxon>
        <taxon>Philodinidae</taxon>
        <taxon>Rotaria</taxon>
    </lineage>
</organism>
<feature type="non-terminal residue" evidence="2">
    <location>
        <position position="1"/>
    </location>
</feature>
<sequence length="168" mass="19021">MPAKTLSLMLSASKKYDWQCAACVNVQQEELDQCNVNIDEPRQIRPRRTNELVLRETVIKFGSRKRKQDSDFNSNSNNNKNDNEKETIKNKKTKSSKDESIIKSKRTSSKIDSSSSSSSKEVIDTKPDGEKSTTSKSRTSVIKQLFTRKTADFIPESLPKRTSSAARK</sequence>
<evidence type="ECO:0000256" key="1">
    <source>
        <dbReference type="SAM" id="MobiDB-lite"/>
    </source>
</evidence>
<comment type="caution">
    <text evidence="2">The sequence shown here is derived from an EMBL/GenBank/DDBJ whole genome shotgun (WGS) entry which is preliminary data.</text>
</comment>
<accession>A0A821JMX8</accession>
<reference evidence="2" key="1">
    <citation type="submission" date="2021-02" db="EMBL/GenBank/DDBJ databases">
        <authorList>
            <person name="Nowell W R."/>
        </authorList>
    </citation>
    <scope>NUCLEOTIDE SEQUENCE</scope>
</reference>
<dbReference type="Proteomes" id="UP000663873">
    <property type="component" value="Unassembled WGS sequence"/>
</dbReference>
<protein>
    <submittedName>
        <fullName evidence="2">Uncharacterized protein</fullName>
    </submittedName>
</protein>
<dbReference type="Proteomes" id="UP000663848">
    <property type="component" value="Unassembled WGS sequence"/>
</dbReference>
<evidence type="ECO:0000313" key="3">
    <source>
        <dbReference type="EMBL" id="CAF4986697.1"/>
    </source>
</evidence>
<dbReference type="AlphaFoldDB" id="A0A821JMX8"/>
<feature type="region of interest" description="Disordered" evidence="1">
    <location>
        <begin position="63"/>
        <end position="168"/>
    </location>
</feature>
<dbReference type="EMBL" id="CAJOBP010037247">
    <property type="protein sequence ID" value="CAF4725143.1"/>
    <property type="molecule type" value="Genomic_DNA"/>
</dbReference>